<dbReference type="PANTHER" id="PTHR46401">
    <property type="entry name" value="GLYCOSYLTRANSFERASE WBBK-RELATED"/>
    <property type="match status" value="1"/>
</dbReference>
<organism evidence="3 4">
    <name type="scientific">Chryseobacterium taihuense</name>
    <dbReference type="NCBI Taxonomy" id="1141221"/>
    <lineage>
        <taxon>Bacteria</taxon>
        <taxon>Pseudomonadati</taxon>
        <taxon>Bacteroidota</taxon>
        <taxon>Flavobacteriia</taxon>
        <taxon>Flavobacteriales</taxon>
        <taxon>Weeksellaceae</taxon>
        <taxon>Chryseobacterium group</taxon>
        <taxon>Chryseobacterium</taxon>
    </lineage>
</organism>
<evidence type="ECO:0000313" key="4">
    <source>
        <dbReference type="Proteomes" id="UP000290013"/>
    </source>
</evidence>
<dbReference type="AlphaFoldDB" id="A0A4U8WP37"/>
<protein>
    <submittedName>
        <fullName evidence="3">Glycosyltransferase, GG-Bacteroidales peptide system</fullName>
    </submittedName>
</protein>
<feature type="domain" description="Glycosyl transferase family 1" evidence="2">
    <location>
        <begin position="183"/>
        <end position="318"/>
    </location>
</feature>
<dbReference type="PANTHER" id="PTHR46401:SF2">
    <property type="entry name" value="GLYCOSYLTRANSFERASE WBBK-RELATED"/>
    <property type="match status" value="1"/>
</dbReference>
<dbReference type="SUPFAM" id="SSF53756">
    <property type="entry name" value="UDP-Glycosyltransferase/glycogen phosphorylase"/>
    <property type="match status" value="1"/>
</dbReference>
<dbReference type="Gene3D" id="3.40.50.2000">
    <property type="entry name" value="Glycogen Phosphorylase B"/>
    <property type="match status" value="2"/>
</dbReference>
<sequence>MTKSHLLVKKNILIDVERLKYPRSGIANVCVALIKGLDEKLCRFDYAFFGPKKNIPSTEKFFSIISWHFWHKFFPVNTNRFSLIHVTHQLSDYFHSINKNQKKVVTLHDLNFLHDSSSEKKIRKSIRKVQKNIGNADAIVFISEFVMNDFLKNKHLFKVKDEVKFQVIYNGLLFPERKDFQSRQQYNFINKRYILNIGVLFPKKNQEVLLDLISANDRDLVLVTSSAKSDYKERFLQKIKDLQLENRVHILENIDNEEKYYLLQNCESYCHPSLAEGFGIPPVEAMFFGKPVFLSNLTSLPEIGGDLAFYFDDFSMEAMCNSYESGMKIYNQYVDDYNDKLKNRAMKFGYTEMAVAYEKLYESLLS</sequence>
<gene>
    <name evidence="3" type="ORF">NCTC12078_02776</name>
</gene>
<evidence type="ECO:0000313" key="3">
    <source>
        <dbReference type="EMBL" id="VFB04738.1"/>
    </source>
</evidence>
<dbReference type="EMBL" id="LR215974">
    <property type="protein sequence ID" value="VFB04738.1"/>
    <property type="molecule type" value="Genomic_DNA"/>
</dbReference>
<keyword evidence="1 3" id="KW-0808">Transferase</keyword>
<evidence type="ECO:0000256" key="1">
    <source>
        <dbReference type="ARBA" id="ARBA00022679"/>
    </source>
</evidence>
<reference evidence="3 4" key="1">
    <citation type="submission" date="2019-02" db="EMBL/GenBank/DDBJ databases">
        <authorList>
            <consortium name="Pathogen Informatics"/>
        </authorList>
    </citation>
    <scope>NUCLEOTIDE SEQUENCE [LARGE SCALE GENOMIC DNA]</scope>
    <source>
        <strain evidence="3 4">3012STDY6944375</strain>
    </source>
</reference>
<proteinExistence type="predicted"/>
<dbReference type="GO" id="GO:0009103">
    <property type="term" value="P:lipopolysaccharide biosynthetic process"/>
    <property type="evidence" value="ECO:0007669"/>
    <property type="project" value="TreeGrafter"/>
</dbReference>
<dbReference type="CDD" id="cd03809">
    <property type="entry name" value="GT4_MtfB-like"/>
    <property type="match status" value="1"/>
</dbReference>
<name>A0A4U8WP37_9FLAO</name>
<dbReference type="KEGG" id="ctai:NCTC12078_02776"/>
<dbReference type="InterPro" id="IPR001296">
    <property type="entry name" value="Glyco_trans_1"/>
</dbReference>
<dbReference type="GO" id="GO:0016757">
    <property type="term" value="F:glycosyltransferase activity"/>
    <property type="evidence" value="ECO:0007669"/>
    <property type="project" value="InterPro"/>
</dbReference>
<dbReference type="Proteomes" id="UP000290013">
    <property type="component" value="Chromosome"/>
</dbReference>
<evidence type="ECO:0000259" key="2">
    <source>
        <dbReference type="Pfam" id="PF00534"/>
    </source>
</evidence>
<dbReference type="Pfam" id="PF00534">
    <property type="entry name" value="Glycos_transf_1"/>
    <property type="match status" value="1"/>
</dbReference>
<accession>A0A4U8WP37</accession>